<keyword evidence="3" id="KW-0238">DNA-binding</keyword>
<dbReference type="SMART" id="SM00380">
    <property type="entry name" value="AP2"/>
    <property type="match status" value="2"/>
</dbReference>
<evidence type="ECO:0000313" key="8">
    <source>
        <dbReference type="EMBL" id="VFQ99652.1"/>
    </source>
</evidence>
<dbReference type="CDD" id="cd00018">
    <property type="entry name" value="AP2"/>
    <property type="match status" value="1"/>
</dbReference>
<dbReference type="SUPFAM" id="SSF54171">
    <property type="entry name" value="DNA-binding domain"/>
    <property type="match status" value="2"/>
</dbReference>
<evidence type="ECO:0000259" key="7">
    <source>
        <dbReference type="PROSITE" id="PS51032"/>
    </source>
</evidence>
<evidence type="ECO:0000256" key="2">
    <source>
        <dbReference type="ARBA" id="ARBA00023015"/>
    </source>
</evidence>
<dbReference type="PROSITE" id="PS51032">
    <property type="entry name" value="AP2_ERF"/>
    <property type="match status" value="1"/>
</dbReference>
<dbReference type="InterPro" id="IPR001471">
    <property type="entry name" value="AP2/ERF_dom"/>
</dbReference>
<dbReference type="EMBL" id="OOIL02006673">
    <property type="protein sequence ID" value="VFQ99652.1"/>
    <property type="molecule type" value="Genomic_DNA"/>
</dbReference>
<feature type="domain" description="AP2/ERF" evidence="7">
    <location>
        <begin position="179"/>
        <end position="320"/>
    </location>
</feature>
<dbReference type="InterPro" id="IPR016177">
    <property type="entry name" value="DNA-bd_dom_sf"/>
</dbReference>
<dbReference type="GO" id="GO:0003677">
    <property type="term" value="F:DNA binding"/>
    <property type="evidence" value="ECO:0007669"/>
    <property type="project" value="UniProtKB-KW"/>
</dbReference>
<organism evidence="8 9">
    <name type="scientific">Cuscuta campestris</name>
    <dbReference type="NCBI Taxonomy" id="132261"/>
    <lineage>
        <taxon>Eukaryota</taxon>
        <taxon>Viridiplantae</taxon>
        <taxon>Streptophyta</taxon>
        <taxon>Embryophyta</taxon>
        <taxon>Tracheophyta</taxon>
        <taxon>Spermatophyta</taxon>
        <taxon>Magnoliopsida</taxon>
        <taxon>eudicotyledons</taxon>
        <taxon>Gunneridae</taxon>
        <taxon>Pentapetalae</taxon>
        <taxon>asterids</taxon>
        <taxon>lamiids</taxon>
        <taxon>Solanales</taxon>
        <taxon>Convolvulaceae</taxon>
        <taxon>Cuscuteae</taxon>
        <taxon>Cuscuta</taxon>
        <taxon>Cuscuta subgen. Grammica</taxon>
        <taxon>Cuscuta sect. Cleistogrammica</taxon>
    </lineage>
</organism>
<keyword evidence="4" id="KW-0804">Transcription</keyword>
<comment type="subcellular location">
    <subcellularLocation>
        <location evidence="1">Nucleus</location>
    </subcellularLocation>
</comment>
<dbReference type="Proteomes" id="UP000595140">
    <property type="component" value="Unassembled WGS sequence"/>
</dbReference>
<keyword evidence="5" id="KW-0539">Nucleus</keyword>
<evidence type="ECO:0000256" key="1">
    <source>
        <dbReference type="ARBA" id="ARBA00004123"/>
    </source>
</evidence>
<evidence type="ECO:0000256" key="6">
    <source>
        <dbReference type="SAM" id="MobiDB-lite"/>
    </source>
</evidence>
<proteinExistence type="predicted"/>
<dbReference type="OrthoDB" id="207175at2759"/>
<dbReference type="Gene3D" id="3.30.730.10">
    <property type="entry name" value="AP2/ERF domain"/>
    <property type="match status" value="2"/>
</dbReference>
<name>A0A484NEH6_9ASTE</name>
<sequence length="478" mass="51484">MMYIGGVQDEAGNQVAAAAVQSYGGLESSPFQPPMTPLPPEFSLRGSEAFAEAGYFDHHRRDDRFGSASTSTAAPGPVYFNDGQDLNSIVAAGFRPFFANSVPETGGFAGSHQAAMTSPGGEGLTAGQCLDQLLYGYNCPTGTPSFGGDALTSQPPPVFAVEPQRGKRGGDAPGQRTSIYRGVTRHRWTGRYEAHLWDNSGRKEGNPRKGRQGGYDDEVKAAQSYDMAAIKYWGSDAITNFPASDYSEEMEEMKDLSRQEFIATLRRHRHQGRRWQARIGRVSGNRDLYLGTFATEEEAAEAYDIAAIKFRGTRAVTNFEISRYDIETILTTTLPIGNGAKRKKLGAAAGGGDDDLDRPQETGGSHEAAAIPYNGGAGFGDDGIFGNFGMVQSPVPIKPVLPGPVVQTHPWYYNSPLLCPGHHPVVNSSVDSSADSPGAATFEFATPSMPPFGDDFFAFPPPPYQLNDSYINIDYQAS</sequence>
<dbReference type="GO" id="GO:0003700">
    <property type="term" value="F:DNA-binding transcription factor activity"/>
    <property type="evidence" value="ECO:0007669"/>
    <property type="project" value="InterPro"/>
</dbReference>
<dbReference type="PANTHER" id="PTHR32467:SF101">
    <property type="entry name" value="AP2-LIKE ETHYLENE-RESPONSIVE TRANSCRIPTION FACTOR AIL6"/>
    <property type="match status" value="1"/>
</dbReference>
<reference evidence="8 9" key="1">
    <citation type="submission" date="2018-04" db="EMBL/GenBank/DDBJ databases">
        <authorList>
            <person name="Vogel A."/>
        </authorList>
    </citation>
    <scope>NUCLEOTIDE SEQUENCE [LARGE SCALE GENOMIC DNA]</scope>
</reference>
<protein>
    <recommendedName>
        <fullName evidence="7">AP2/ERF domain-containing protein</fullName>
    </recommendedName>
</protein>
<dbReference type="AlphaFoldDB" id="A0A484NEH6"/>
<evidence type="ECO:0000313" key="9">
    <source>
        <dbReference type="Proteomes" id="UP000595140"/>
    </source>
</evidence>
<evidence type="ECO:0000256" key="3">
    <source>
        <dbReference type="ARBA" id="ARBA00023125"/>
    </source>
</evidence>
<dbReference type="PRINTS" id="PR00367">
    <property type="entry name" value="ETHRSPELEMNT"/>
</dbReference>
<dbReference type="GO" id="GO:0005634">
    <property type="term" value="C:nucleus"/>
    <property type="evidence" value="ECO:0007669"/>
    <property type="project" value="UniProtKB-SubCell"/>
</dbReference>
<dbReference type="PANTHER" id="PTHR32467">
    <property type="entry name" value="AP2-LIKE ETHYLENE-RESPONSIVE TRANSCRIPTION FACTOR"/>
    <property type="match status" value="1"/>
</dbReference>
<evidence type="ECO:0000256" key="4">
    <source>
        <dbReference type="ARBA" id="ARBA00023163"/>
    </source>
</evidence>
<feature type="region of interest" description="Disordered" evidence="6">
    <location>
        <begin position="342"/>
        <end position="368"/>
    </location>
</feature>
<keyword evidence="9" id="KW-1185">Reference proteome</keyword>
<evidence type="ECO:0000256" key="5">
    <source>
        <dbReference type="ARBA" id="ARBA00023242"/>
    </source>
</evidence>
<accession>A0A484NEH6</accession>
<gene>
    <name evidence="8" type="ORF">CCAM_LOCUS41428</name>
</gene>
<keyword evidence="2" id="KW-0805">Transcription regulation</keyword>
<dbReference type="InterPro" id="IPR036955">
    <property type="entry name" value="AP2/ERF_dom_sf"/>
</dbReference>